<comment type="caution">
    <text evidence="2">The sequence shown here is derived from an EMBL/GenBank/DDBJ whole genome shotgun (WGS) entry which is preliminary data.</text>
</comment>
<proteinExistence type="predicted"/>
<dbReference type="EMBL" id="JFBT01000001">
    <property type="protein sequence ID" value="EXG82452.1"/>
    <property type="molecule type" value="Genomic_DNA"/>
</dbReference>
<dbReference type="InterPro" id="IPR015035">
    <property type="entry name" value="DUF1918"/>
</dbReference>
<feature type="domain" description="DUF1918" evidence="1">
    <location>
        <begin position="1"/>
        <end position="57"/>
    </location>
</feature>
<dbReference type="SUPFAM" id="SSF50118">
    <property type="entry name" value="Cell growth inhibitor/plasmid maintenance toxic component"/>
    <property type="match status" value="1"/>
</dbReference>
<organism evidence="2 3">
    <name type="scientific">Cryptosporangium arvum DSM 44712</name>
    <dbReference type="NCBI Taxonomy" id="927661"/>
    <lineage>
        <taxon>Bacteria</taxon>
        <taxon>Bacillati</taxon>
        <taxon>Actinomycetota</taxon>
        <taxon>Actinomycetes</taxon>
        <taxon>Cryptosporangiales</taxon>
        <taxon>Cryptosporangiaceae</taxon>
        <taxon>Cryptosporangium</taxon>
    </lineage>
</organism>
<dbReference type="OrthoDB" id="4828144at2"/>
<dbReference type="RefSeq" id="WP_051570528.1">
    <property type="nucleotide sequence ID" value="NZ_KK073874.1"/>
</dbReference>
<dbReference type="Proteomes" id="UP000021053">
    <property type="component" value="Unassembled WGS sequence"/>
</dbReference>
<keyword evidence="3" id="KW-1185">Reference proteome</keyword>
<reference evidence="2 3" key="1">
    <citation type="submission" date="2013-07" db="EMBL/GenBank/DDBJ databases">
        <authorList>
            <consortium name="DOE Joint Genome Institute"/>
            <person name="Eisen J."/>
            <person name="Huntemann M."/>
            <person name="Han J."/>
            <person name="Chen A."/>
            <person name="Kyrpides N."/>
            <person name="Mavromatis K."/>
            <person name="Markowitz V."/>
            <person name="Palaniappan K."/>
            <person name="Ivanova N."/>
            <person name="Schaumberg A."/>
            <person name="Pati A."/>
            <person name="Liolios K."/>
            <person name="Nordberg H.P."/>
            <person name="Cantor M.N."/>
            <person name="Hua S.X."/>
            <person name="Woyke T."/>
        </authorList>
    </citation>
    <scope>NUCLEOTIDE SEQUENCE [LARGE SCALE GENOMIC DNA]</scope>
    <source>
        <strain evidence="2 3">DSM 44712</strain>
    </source>
</reference>
<protein>
    <recommendedName>
        <fullName evidence="1">DUF1918 domain-containing protein</fullName>
    </recommendedName>
</protein>
<name>A0A010ZZ10_9ACTN</name>
<evidence type="ECO:0000313" key="2">
    <source>
        <dbReference type="EMBL" id="EXG82452.1"/>
    </source>
</evidence>
<evidence type="ECO:0000259" key="1">
    <source>
        <dbReference type="Pfam" id="PF08940"/>
    </source>
</evidence>
<dbReference type="HOGENOM" id="CLU_172512_1_0_11"/>
<evidence type="ECO:0000313" key="3">
    <source>
        <dbReference type="Proteomes" id="UP000021053"/>
    </source>
</evidence>
<dbReference type="Gene3D" id="2.30.30.440">
    <property type="entry name" value="Domain of unknown function DUF1918"/>
    <property type="match status" value="1"/>
</dbReference>
<dbReference type="Pfam" id="PF08940">
    <property type="entry name" value="DUF1918"/>
    <property type="match status" value="1"/>
</dbReference>
<dbReference type="AlphaFoldDB" id="A0A010ZZ10"/>
<gene>
    <name evidence="2" type="ORF">CryarDRAFT_3637</name>
</gene>
<sequence length="72" mass="7737">MNAHRGDEILLQPPGAGHPVRDGEVIGVDDPDGFPPYLVRWSDGRTTLLYPGPDAQVKHLHGCGSPPDPTQD</sequence>
<accession>A0A010ZZ10</accession>